<dbReference type="PANTHER" id="PTHR23502">
    <property type="entry name" value="MAJOR FACILITATOR SUPERFAMILY"/>
    <property type="match status" value="1"/>
</dbReference>
<feature type="compositionally biased region" description="Basic and acidic residues" evidence="5">
    <location>
        <begin position="42"/>
        <end position="55"/>
    </location>
</feature>
<comment type="caution">
    <text evidence="8">The sequence shown here is derived from an EMBL/GenBank/DDBJ whole genome shotgun (WGS) entry which is preliminary data.</text>
</comment>
<feature type="compositionally biased region" description="Polar residues" evidence="5">
    <location>
        <begin position="21"/>
        <end position="30"/>
    </location>
</feature>
<dbReference type="PROSITE" id="PS50850">
    <property type="entry name" value="MFS"/>
    <property type="match status" value="1"/>
</dbReference>
<feature type="transmembrane region" description="Helical" evidence="6">
    <location>
        <begin position="344"/>
        <end position="366"/>
    </location>
</feature>
<dbReference type="FunFam" id="1.20.1250.20:FF:000088">
    <property type="entry name" value="MFS multidrug transporter, putative"/>
    <property type="match status" value="1"/>
</dbReference>
<dbReference type="OrthoDB" id="5376138at2759"/>
<sequence>MSPPEQLEVQPQAAHEESRPISANGNSTDSESSEPVDISAELAEKPSERPDGKRELKEQDCYEILGYSWPRWKKWTYLAAVAFVQVSMNFNTSVFPNAIKPLSKAFNISNQHARTGQMAYLVTYSIGCELWAPWSEEFGRWPILQLSMFLINIWQIPAGLAPNWGTIVVARALGGISTAGGSVTLGLIADIYEPETQQFPLAFIVLSSCIGTSIGGVIGGPIERFLDWQWFFWIQLIFGAVTQAIIFFMPESRSTIIMDKEAKRRRKTGEDPNIYGPNELKSPRISMKEAGKIWMRPFYMLLKEPIVLCLSLLSGFSDALIFTFLESFAIVYEKGWGFGILAQAWAVIPINAAYFIGYFSYFPWFFRDQKLRLRHGDAAIPPERRLKWLLFLAPLEPIGLMGFAWTSLGQEYNVHWIGSMIFSACVGIANYAIYLSSVDYMVASYGVYSASATGGNAFARDLLAGISAMYATPMYENIGNKFQVEYASTILACLSCLVVLPIYVFYWKGPQIRARSKFASTLANDRAQNQGRRVSKISHEP</sequence>
<feature type="transmembrane region" description="Helical" evidence="6">
    <location>
        <begin position="386"/>
        <end position="408"/>
    </location>
</feature>
<keyword evidence="3 6" id="KW-1133">Transmembrane helix</keyword>
<feature type="transmembrane region" description="Helical" evidence="6">
    <location>
        <begin position="201"/>
        <end position="222"/>
    </location>
</feature>
<dbReference type="InterPro" id="IPR020846">
    <property type="entry name" value="MFS_dom"/>
</dbReference>
<dbReference type="EMBL" id="LXJU01000011">
    <property type="protein sequence ID" value="OGE52186.1"/>
    <property type="molecule type" value="Genomic_DNA"/>
</dbReference>
<keyword evidence="9" id="KW-1185">Reference proteome</keyword>
<evidence type="ECO:0000256" key="4">
    <source>
        <dbReference type="ARBA" id="ARBA00023136"/>
    </source>
</evidence>
<dbReference type="GO" id="GO:0005886">
    <property type="term" value="C:plasma membrane"/>
    <property type="evidence" value="ECO:0007669"/>
    <property type="project" value="TreeGrafter"/>
</dbReference>
<feature type="transmembrane region" description="Helical" evidence="6">
    <location>
        <begin position="167"/>
        <end position="189"/>
    </location>
</feature>
<proteinExistence type="predicted"/>
<gene>
    <name evidence="8" type="ORF">PENARI_c011G10329</name>
</gene>
<protein>
    <recommendedName>
        <fullName evidence="7">Major facilitator superfamily (MFS) profile domain-containing protein</fullName>
    </recommendedName>
</protein>
<evidence type="ECO:0000256" key="1">
    <source>
        <dbReference type="ARBA" id="ARBA00004141"/>
    </source>
</evidence>
<evidence type="ECO:0000313" key="9">
    <source>
        <dbReference type="Proteomes" id="UP000177622"/>
    </source>
</evidence>
<feature type="transmembrane region" description="Helical" evidence="6">
    <location>
        <begin position="445"/>
        <end position="466"/>
    </location>
</feature>
<dbReference type="PANTHER" id="PTHR23502:SF3">
    <property type="entry name" value="MAJOR FACILITATOR SUPERFAMILY (MFS) PROFILE DOMAIN-CONTAINING PROTEIN-RELATED"/>
    <property type="match status" value="1"/>
</dbReference>
<evidence type="ECO:0000256" key="5">
    <source>
        <dbReference type="SAM" id="MobiDB-lite"/>
    </source>
</evidence>
<dbReference type="Proteomes" id="UP000177622">
    <property type="component" value="Unassembled WGS sequence"/>
</dbReference>
<accession>A0A1F5LGJ3</accession>
<comment type="subcellular location">
    <subcellularLocation>
        <location evidence="1">Membrane</location>
        <topology evidence="1">Multi-pass membrane protein</topology>
    </subcellularLocation>
</comment>
<evidence type="ECO:0000256" key="6">
    <source>
        <dbReference type="SAM" id="Phobius"/>
    </source>
</evidence>
<dbReference type="GeneID" id="34577459"/>
<dbReference type="AlphaFoldDB" id="A0A1F5LGJ3"/>
<evidence type="ECO:0000256" key="2">
    <source>
        <dbReference type="ARBA" id="ARBA00022692"/>
    </source>
</evidence>
<feature type="domain" description="Major facilitator superfamily (MFS) profile" evidence="7">
    <location>
        <begin position="77"/>
        <end position="513"/>
    </location>
</feature>
<keyword evidence="4 6" id="KW-0472">Membrane</keyword>
<evidence type="ECO:0000259" key="7">
    <source>
        <dbReference type="PROSITE" id="PS50850"/>
    </source>
</evidence>
<reference evidence="8 9" key="1">
    <citation type="journal article" date="2016" name="Sci. Rep.">
        <title>Penicillium arizonense, a new, genome sequenced fungal species, reveals a high chemical diversity in secreted metabolites.</title>
        <authorList>
            <person name="Grijseels S."/>
            <person name="Nielsen J.C."/>
            <person name="Randelovic M."/>
            <person name="Nielsen J."/>
            <person name="Nielsen K.F."/>
            <person name="Workman M."/>
            <person name="Frisvad J.C."/>
        </authorList>
    </citation>
    <scope>NUCLEOTIDE SEQUENCE [LARGE SCALE GENOMIC DNA]</scope>
    <source>
        <strain evidence="8 9">CBS 141311</strain>
    </source>
</reference>
<evidence type="ECO:0000256" key="3">
    <source>
        <dbReference type="ARBA" id="ARBA00022989"/>
    </source>
</evidence>
<feature type="transmembrane region" description="Helical" evidence="6">
    <location>
        <begin position="306"/>
        <end position="332"/>
    </location>
</feature>
<keyword evidence="2 6" id="KW-0812">Transmembrane</keyword>
<dbReference type="Pfam" id="PF07690">
    <property type="entry name" value="MFS_1"/>
    <property type="match status" value="1"/>
</dbReference>
<dbReference type="SUPFAM" id="SSF103473">
    <property type="entry name" value="MFS general substrate transporter"/>
    <property type="match status" value="1"/>
</dbReference>
<dbReference type="RefSeq" id="XP_022487628.1">
    <property type="nucleotide sequence ID" value="XM_022632725.1"/>
</dbReference>
<feature type="transmembrane region" description="Helical" evidence="6">
    <location>
        <begin position="486"/>
        <end position="507"/>
    </location>
</feature>
<dbReference type="STRING" id="1835702.A0A1F5LGJ3"/>
<feature type="region of interest" description="Disordered" evidence="5">
    <location>
        <begin position="1"/>
        <end position="55"/>
    </location>
</feature>
<dbReference type="Gene3D" id="1.20.1250.20">
    <property type="entry name" value="MFS general substrate transporter like domains"/>
    <property type="match status" value="1"/>
</dbReference>
<feature type="transmembrane region" description="Helical" evidence="6">
    <location>
        <begin position="414"/>
        <end position="433"/>
    </location>
</feature>
<evidence type="ECO:0000313" key="8">
    <source>
        <dbReference type="EMBL" id="OGE52186.1"/>
    </source>
</evidence>
<organism evidence="8 9">
    <name type="scientific">Penicillium arizonense</name>
    <dbReference type="NCBI Taxonomy" id="1835702"/>
    <lineage>
        <taxon>Eukaryota</taxon>
        <taxon>Fungi</taxon>
        <taxon>Dikarya</taxon>
        <taxon>Ascomycota</taxon>
        <taxon>Pezizomycotina</taxon>
        <taxon>Eurotiomycetes</taxon>
        <taxon>Eurotiomycetidae</taxon>
        <taxon>Eurotiales</taxon>
        <taxon>Aspergillaceae</taxon>
        <taxon>Penicillium</taxon>
    </lineage>
</organism>
<name>A0A1F5LGJ3_PENAI</name>
<feature type="transmembrane region" description="Helical" evidence="6">
    <location>
        <begin position="228"/>
        <end position="248"/>
    </location>
</feature>
<dbReference type="InterPro" id="IPR011701">
    <property type="entry name" value="MFS"/>
</dbReference>
<dbReference type="GO" id="GO:0022857">
    <property type="term" value="F:transmembrane transporter activity"/>
    <property type="evidence" value="ECO:0007669"/>
    <property type="project" value="InterPro"/>
</dbReference>
<dbReference type="InterPro" id="IPR036259">
    <property type="entry name" value="MFS_trans_sf"/>
</dbReference>